<keyword evidence="1" id="KW-0732">Signal</keyword>
<feature type="signal peptide" evidence="1">
    <location>
        <begin position="1"/>
        <end position="30"/>
    </location>
</feature>
<comment type="caution">
    <text evidence="2">The sequence shown here is derived from an EMBL/GenBank/DDBJ whole genome shotgun (WGS) entry which is preliminary data.</text>
</comment>
<dbReference type="EMBL" id="JAATEJ010000019">
    <property type="protein sequence ID" value="NJP46130.1"/>
    <property type="molecule type" value="Genomic_DNA"/>
</dbReference>
<keyword evidence="3" id="KW-1185">Reference proteome</keyword>
<protein>
    <recommendedName>
        <fullName evidence="4">Lipoprotein</fullName>
    </recommendedName>
</protein>
<evidence type="ECO:0000256" key="1">
    <source>
        <dbReference type="SAM" id="SignalP"/>
    </source>
</evidence>
<dbReference type="Proteomes" id="UP000734511">
    <property type="component" value="Unassembled WGS sequence"/>
</dbReference>
<sequence>MPASRQRSLRSASVVLGGVGLLAASLVACSSDPDKRCVDPTTYKQLPDKDCHDSGPGRYYYGGSVHNGKAYGGSFEKSGVSRGGIGGHEEGVHG</sequence>
<evidence type="ECO:0008006" key="4">
    <source>
        <dbReference type="Google" id="ProtNLM"/>
    </source>
</evidence>
<evidence type="ECO:0000313" key="2">
    <source>
        <dbReference type="EMBL" id="NJP46130.1"/>
    </source>
</evidence>
<evidence type="ECO:0000313" key="3">
    <source>
        <dbReference type="Proteomes" id="UP000734511"/>
    </source>
</evidence>
<feature type="chain" id="PRO_5046246347" description="Lipoprotein" evidence="1">
    <location>
        <begin position="31"/>
        <end position="94"/>
    </location>
</feature>
<proteinExistence type="predicted"/>
<name>A0ABX0ZQD4_9ACTN</name>
<gene>
    <name evidence="2" type="ORF">HCN08_22370</name>
</gene>
<accession>A0ABX0ZQD4</accession>
<dbReference type="PROSITE" id="PS51257">
    <property type="entry name" value="PROKAR_LIPOPROTEIN"/>
    <property type="match status" value="1"/>
</dbReference>
<reference evidence="2 3" key="1">
    <citation type="submission" date="2020-03" db="EMBL/GenBank/DDBJ databases">
        <title>WGS of actinomycetes isolated from Thailand.</title>
        <authorList>
            <person name="Thawai C."/>
        </authorList>
    </citation>
    <scope>NUCLEOTIDE SEQUENCE [LARGE SCALE GENOMIC DNA]</scope>
    <source>
        <strain evidence="2 3">PRB2-1</strain>
    </source>
</reference>
<organism evidence="2 3">
    <name type="scientific">Actinacidiphila epipremni</name>
    <dbReference type="NCBI Taxonomy" id="2053013"/>
    <lineage>
        <taxon>Bacteria</taxon>
        <taxon>Bacillati</taxon>
        <taxon>Actinomycetota</taxon>
        <taxon>Actinomycetes</taxon>
        <taxon>Kitasatosporales</taxon>
        <taxon>Streptomycetaceae</taxon>
        <taxon>Actinacidiphila</taxon>
    </lineage>
</organism>
<dbReference type="RefSeq" id="WP_167984980.1">
    <property type="nucleotide sequence ID" value="NZ_JAATEJ010000019.1"/>
</dbReference>